<feature type="transmembrane region" description="Helical" evidence="1">
    <location>
        <begin position="15"/>
        <end position="35"/>
    </location>
</feature>
<evidence type="ECO:0000313" key="3">
    <source>
        <dbReference type="Proteomes" id="UP001548713"/>
    </source>
</evidence>
<dbReference type="EMBL" id="JBEWLY010000027">
    <property type="protein sequence ID" value="MET1757138.1"/>
    <property type="molecule type" value="Genomic_DNA"/>
</dbReference>
<reference evidence="2 3" key="1">
    <citation type="submission" date="2024-07" db="EMBL/GenBank/DDBJ databases">
        <title>Novosphingobium kalidii RD2P27.</title>
        <authorList>
            <person name="Sun J.-Q."/>
        </authorList>
    </citation>
    <scope>NUCLEOTIDE SEQUENCE [LARGE SCALE GENOMIC DNA]</scope>
    <source>
        <strain evidence="2 3">RD2P27</strain>
    </source>
</reference>
<dbReference type="RefSeq" id="WP_353985618.1">
    <property type="nucleotide sequence ID" value="NZ_JBEWLY010000027.1"/>
</dbReference>
<dbReference type="Proteomes" id="UP001548713">
    <property type="component" value="Unassembled WGS sequence"/>
</dbReference>
<proteinExistence type="predicted"/>
<keyword evidence="3" id="KW-1185">Reference proteome</keyword>
<sequence>MVDHRRDGSGSKKGIVIAILVVLILLVIAWAAGLFDVDTQGELTAPEISVDGGSLPNVNADVADIDVGTKTETVEVPTIDVNSAEADAE</sequence>
<keyword evidence="1" id="KW-0812">Transmembrane</keyword>
<evidence type="ECO:0000256" key="1">
    <source>
        <dbReference type="SAM" id="Phobius"/>
    </source>
</evidence>
<name>A0ABV2D5Q5_9SPHN</name>
<protein>
    <submittedName>
        <fullName evidence="2">Uncharacterized protein</fullName>
    </submittedName>
</protein>
<comment type="caution">
    <text evidence="2">The sequence shown here is derived from an EMBL/GenBank/DDBJ whole genome shotgun (WGS) entry which is preliminary data.</text>
</comment>
<gene>
    <name evidence="2" type="ORF">ABVV53_16980</name>
</gene>
<accession>A0ABV2D5Q5</accession>
<keyword evidence="1" id="KW-0472">Membrane</keyword>
<keyword evidence="1" id="KW-1133">Transmembrane helix</keyword>
<organism evidence="2 3">
    <name type="scientific">Novosphingobium kalidii</name>
    <dbReference type="NCBI Taxonomy" id="3230299"/>
    <lineage>
        <taxon>Bacteria</taxon>
        <taxon>Pseudomonadati</taxon>
        <taxon>Pseudomonadota</taxon>
        <taxon>Alphaproteobacteria</taxon>
        <taxon>Sphingomonadales</taxon>
        <taxon>Sphingomonadaceae</taxon>
        <taxon>Novosphingobium</taxon>
    </lineage>
</organism>
<evidence type="ECO:0000313" key="2">
    <source>
        <dbReference type="EMBL" id="MET1757138.1"/>
    </source>
</evidence>